<sequence>MDRVHTHYDNLKVSREAPPEVIRAAYKSLAQKYHPDRNPGDQASARAMAFINAAYQVLSDPALKADHDAWIVEQERPFANVHREESQQPHQPGPVQPSATTAGPAKDEDATPNRTSTTNYDREIVTVCVIGLLFLAGYLLQKERPTDFATAAPSDIVAAPAVAKRPEQAIEARIYRPSKASEPIESLKFMPPMLAPNGSPWPRAAAYVVDYPRLKSEGLSSVTVDNSRNGSPVFGKLFALDGLSNTAVRYFYIPGFQTFTLDTVTAGRYDVRYQNLDDGGFSKTESFNLYEREVYNGTEYSNLTLTLFKVANGNMRTTRISASEF</sequence>
<dbReference type="PROSITE" id="PS50076">
    <property type="entry name" value="DNAJ_2"/>
    <property type="match status" value="1"/>
</dbReference>
<protein>
    <recommendedName>
        <fullName evidence="3">J domain-containing protein</fullName>
    </recommendedName>
</protein>
<dbReference type="SUPFAM" id="SSF46565">
    <property type="entry name" value="Chaperone J-domain"/>
    <property type="match status" value="1"/>
</dbReference>
<accession>A0A7Y9LLL0</accession>
<evidence type="ECO:0000256" key="2">
    <source>
        <dbReference type="SAM" id="Phobius"/>
    </source>
</evidence>
<evidence type="ECO:0000313" key="4">
    <source>
        <dbReference type="EMBL" id="NYE82682.1"/>
    </source>
</evidence>
<dbReference type="SMART" id="SM00271">
    <property type="entry name" value="DnaJ"/>
    <property type="match status" value="1"/>
</dbReference>
<dbReference type="Proteomes" id="UP000542125">
    <property type="component" value="Unassembled WGS sequence"/>
</dbReference>
<organism evidence="4 5">
    <name type="scientific">Pigmentiphaga litoralis</name>
    <dbReference type="NCBI Taxonomy" id="516702"/>
    <lineage>
        <taxon>Bacteria</taxon>
        <taxon>Pseudomonadati</taxon>
        <taxon>Pseudomonadota</taxon>
        <taxon>Betaproteobacteria</taxon>
        <taxon>Burkholderiales</taxon>
        <taxon>Alcaligenaceae</taxon>
        <taxon>Pigmentiphaga</taxon>
    </lineage>
</organism>
<feature type="region of interest" description="Disordered" evidence="1">
    <location>
        <begin position="81"/>
        <end position="117"/>
    </location>
</feature>
<evidence type="ECO:0000313" key="5">
    <source>
        <dbReference type="Proteomes" id="UP000542125"/>
    </source>
</evidence>
<dbReference type="EMBL" id="JACBYR010000001">
    <property type="protein sequence ID" value="NYE82682.1"/>
    <property type="molecule type" value="Genomic_DNA"/>
</dbReference>
<proteinExistence type="predicted"/>
<dbReference type="PANTHER" id="PTHR24074">
    <property type="entry name" value="CO-CHAPERONE PROTEIN DJLA"/>
    <property type="match status" value="1"/>
</dbReference>
<dbReference type="CDD" id="cd06257">
    <property type="entry name" value="DnaJ"/>
    <property type="match status" value="1"/>
</dbReference>
<dbReference type="InterPro" id="IPR036869">
    <property type="entry name" value="J_dom_sf"/>
</dbReference>
<name>A0A7Y9LLL0_9BURK</name>
<comment type="caution">
    <text evidence="4">The sequence shown here is derived from an EMBL/GenBank/DDBJ whole genome shotgun (WGS) entry which is preliminary data.</text>
</comment>
<dbReference type="Pfam" id="PF00226">
    <property type="entry name" value="DnaJ"/>
    <property type="match status" value="1"/>
</dbReference>
<reference evidence="4 5" key="1">
    <citation type="submission" date="2020-07" db="EMBL/GenBank/DDBJ databases">
        <title>Genomic Encyclopedia of Type Strains, Phase IV (KMG-V): Genome sequencing to study the core and pangenomes of soil and plant-associated prokaryotes.</title>
        <authorList>
            <person name="Whitman W."/>
        </authorList>
    </citation>
    <scope>NUCLEOTIDE SEQUENCE [LARGE SCALE GENOMIC DNA]</scope>
    <source>
        <strain evidence="4 5">SAS40</strain>
    </source>
</reference>
<dbReference type="PRINTS" id="PR00625">
    <property type="entry name" value="JDOMAIN"/>
</dbReference>
<gene>
    <name evidence="4" type="ORF">FHW18_001953</name>
</gene>
<keyword evidence="5" id="KW-1185">Reference proteome</keyword>
<feature type="transmembrane region" description="Helical" evidence="2">
    <location>
        <begin position="124"/>
        <end position="140"/>
    </location>
</feature>
<evidence type="ECO:0000256" key="1">
    <source>
        <dbReference type="SAM" id="MobiDB-lite"/>
    </source>
</evidence>
<dbReference type="RefSeq" id="WP_179585772.1">
    <property type="nucleotide sequence ID" value="NZ_JACBYR010000001.1"/>
</dbReference>
<evidence type="ECO:0000259" key="3">
    <source>
        <dbReference type="PROSITE" id="PS50076"/>
    </source>
</evidence>
<dbReference type="InterPro" id="IPR001623">
    <property type="entry name" value="DnaJ_domain"/>
</dbReference>
<keyword evidence="2" id="KW-1133">Transmembrane helix</keyword>
<keyword evidence="2" id="KW-0812">Transmembrane</keyword>
<dbReference type="AlphaFoldDB" id="A0A7Y9LLL0"/>
<dbReference type="Gene3D" id="1.10.287.110">
    <property type="entry name" value="DnaJ domain"/>
    <property type="match status" value="1"/>
</dbReference>
<keyword evidence="2" id="KW-0472">Membrane</keyword>
<feature type="domain" description="J" evidence="3">
    <location>
        <begin position="6"/>
        <end position="71"/>
    </location>
</feature>
<dbReference type="InterPro" id="IPR050817">
    <property type="entry name" value="DjlA_DnaK_co-chaperone"/>
</dbReference>